<accession>A0A6C0BX91</accession>
<dbReference type="AlphaFoldDB" id="A0A6C0BX91"/>
<evidence type="ECO:0000313" key="1">
    <source>
        <dbReference type="EMBL" id="QHS96692.1"/>
    </source>
</evidence>
<organism evidence="1">
    <name type="scientific">viral metagenome</name>
    <dbReference type="NCBI Taxonomy" id="1070528"/>
    <lineage>
        <taxon>unclassified sequences</taxon>
        <taxon>metagenomes</taxon>
        <taxon>organismal metagenomes</taxon>
    </lineage>
</organism>
<sequence>MGIFQVGLWKSNKQVFINAVPTWSRPMTNGSNPADTDEIQGAANCWYPSSRPLKHWRKQLQPRAASGGGRAGVGVPGCIPGGSVTLKQPKDCCEESYILSEYVGKILPDGANGSCCKQSQIITSATTVLDKTYYTDSRAYLRARTKTYIQNLSGSKIEGISYEDEAGNRLWPTVTDGPQSRSKLECGDICCYFVDPDTKTCATPTKRTDVVYKPNNSVFSQQGAVSSSTRLDRLRLNTIKKNAQSMKKDFGTNTAKYSGSYTAPYFLKSMNQQCVSSHRTGNRFKCF</sequence>
<name>A0A6C0BX91_9ZZZZ</name>
<protein>
    <submittedName>
        <fullName evidence="1">Uncharacterized protein</fullName>
    </submittedName>
</protein>
<proteinExistence type="predicted"/>
<reference evidence="1" key="1">
    <citation type="journal article" date="2020" name="Nature">
        <title>Giant virus diversity and host interactions through global metagenomics.</title>
        <authorList>
            <person name="Schulz F."/>
            <person name="Roux S."/>
            <person name="Paez-Espino D."/>
            <person name="Jungbluth S."/>
            <person name="Walsh D.A."/>
            <person name="Denef V.J."/>
            <person name="McMahon K.D."/>
            <person name="Konstantinidis K.T."/>
            <person name="Eloe-Fadrosh E.A."/>
            <person name="Kyrpides N.C."/>
            <person name="Woyke T."/>
        </authorList>
    </citation>
    <scope>NUCLEOTIDE SEQUENCE</scope>
    <source>
        <strain evidence="1">GVMAG-M-3300020166-5</strain>
    </source>
</reference>
<dbReference type="EMBL" id="MN739278">
    <property type="protein sequence ID" value="QHS96692.1"/>
    <property type="molecule type" value="Genomic_DNA"/>
</dbReference>